<sequence length="323" mass="33351">MSQEPRAHRRLTHKPARWAAAITIVAVVGATIGWYLSRPQRVEIPLEASVAPAGPAAAAGAPIHIALASVLTGDSVVDGPVARTVDALRERLAAQRDLRLVPMPRGERCGATTPVQLCLELAATRTPDGATLQLSLRHQRTHTSIAEVRAAPDVPDELRMMVSRVALWSVPGALSLLDAPAGTDAGVPDAGALAAYRDAVRAFTTCDPVTLEASRVALRGLEGRTPSSRAGDALLVLMDALDAQVRRDGPALAAAQARAKSLGDASGQSLASQPAALAALAVTLSPREAGAADAAQQAQQRSPGVADAAESARVCLAAVHQVR</sequence>
<keyword evidence="1" id="KW-1133">Transmembrane helix</keyword>
<name>A0A3D4VA07_9BACT</name>
<gene>
    <name evidence="2" type="ORF">DGD08_12125</name>
</gene>
<keyword evidence="1" id="KW-0472">Membrane</keyword>
<reference evidence="2 3" key="1">
    <citation type="journal article" date="2018" name="Nat. Biotechnol.">
        <title>A standardized bacterial taxonomy based on genome phylogeny substantially revises the tree of life.</title>
        <authorList>
            <person name="Parks D.H."/>
            <person name="Chuvochina M."/>
            <person name="Waite D.W."/>
            <person name="Rinke C."/>
            <person name="Skarshewski A."/>
            <person name="Chaumeil P.A."/>
            <person name="Hugenholtz P."/>
        </authorList>
    </citation>
    <scope>NUCLEOTIDE SEQUENCE [LARGE SCALE GENOMIC DNA]</scope>
    <source>
        <strain evidence="2">UBA8844</strain>
    </source>
</reference>
<protein>
    <submittedName>
        <fullName evidence="2">Uncharacterized protein</fullName>
    </submittedName>
</protein>
<evidence type="ECO:0000313" key="2">
    <source>
        <dbReference type="EMBL" id="HCT57941.1"/>
    </source>
</evidence>
<dbReference type="AlphaFoldDB" id="A0A3D4VA07"/>
<accession>A0A3D4VA07</accession>
<dbReference type="Proteomes" id="UP000264071">
    <property type="component" value="Unassembled WGS sequence"/>
</dbReference>
<comment type="caution">
    <text evidence="2">The sequence shown here is derived from an EMBL/GenBank/DDBJ whole genome shotgun (WGS) entry which is preliminary data.</text>
</comment>
<organism evidence="2 3">
    <name type="scientific">Gemmatimonas aurantiaca</name>
    <dbReference type="NCBI Taxonomy" id="173480"/>
    <lineage>
        <taxon>Bacteria</taxon>
        <taxon>Pseudomonadati</taxon>
        <taxon>Gemmatimonadota</taxon>
        <taxon>Gemmatimonadia</taxon>
        <taxon>Gemmatimonadales</taxon>
        <taxon>Gemmatimonadaceae</taxon>
        <taxon>Gemmatimonas</taxon>
    </lineage>
</organism>
<proteinExistence type="predicted"/>
<feature type="transmembrane region" description="Helical" evidence="1">
    <location>
        <begin position="16"/>
        <end position="36"/>
    </location>
</feature>
<evidence type="ECO:0000256" key="1">
    <source>
        <dbReference type="SAM" id="Phobius"/>
    </source>
</evidence>
<evidence type="ECO:0000313" key="3">
    <source>
        <dbReference type="Proteomes" id="UP000264071"/>
    </source>
</evidence>
<keyword evidence="1" id="KW-0812">Transmembrane</keyword>
<dbReference type="EMBL" id="DPIY01000010">
    <property type="protein sequence ID" value="HCT57941.1"/>
    <property type="molecule type" value="Genomic_DNA"/>
</dbReference>